<dbReference type="PANTHER" id="PTHR46022:SF1">
    <property type="entry name" value="PROTEIN PATCHED"/>
    <property type="match status" value="1"/>
</dbReference>
<dbReference type="GO" id="GO:0005119">
    <property type="term" value="F:smoothened binding"/>
    <property type="evidence" value="ECO:0007669"/>
    <property type="project" value="TreeGrafter"/>
</dbReference>
<evidence type="ECO:0000256" key="5">
    <source>
        <dbReference type="ARBA" id="ARBA00023136"/>
    </source>
</evidence>
<accession>T1IK19</accession>
<evidence type="ECO:0000256" key="4">
    <source>
        <dbReference type="ARBA" id="ARBA00022989"/>
    </source>
</evidence>
<dbReference type="HOGENOM" id="CLU_1588536_0_0_1"/>
<dbReference type="EMBL" id="JH430389">
    <property type="status" value="NOT_ANNOTATED_CDS"/>
    <property type="molecule type" value="Genomic_DNA"/>
</dbReference>
<proteinExistence type="inferred from homology"/>
<keyword evidence="8" id="KW-1185">Reference proteome</keyword>
<dbReference type="eggNOG" id="KOG1935">
    <property type="taxonomic scope" value="Eukaryota"/>
</dbReference>
<protein>
    <submittedName>
        <fullName evidence="7">Uncharacterized protein</fullName>
    </submittedName>
</protein>
<dbReference type="PANTHER" id="PTHR46022">
    <property type="entry name" value="PROTEIN PATCHED"/>
    <property type="match status" value="1"/>
</dbReference>
<comment type="similarity">
    <text evidence="2">Belongs to the patched family.</text>
</comment>
<dbReference type="GO" id="GO:0097108">
    <property type="term" value="F:hedgehog family protein binding"/>
    <property type="evidence" value="ECO:0007669"/>
    <property type="project" value="TreeGrafter"/>
</dbReference>
<evidence type="ECO:0000256" key="6">
    <source>
        <dbReference type="ARBA" id="ARBA00023180"/>
    </source>
</evidence>
<dbReference type="GO" id="GO:0005886">
    <property type="term" value="C:plasma membrane"/>
    <property type="evidence" value="ECO:0007669"/>
    <property type="project" value="TreeGrafter"/>
</dbReference>
<evidence type="ECO:0000256" key="1">
    <source>
        <dbReference type="ARBA" id="ARBA00004141"/>
    </source>
</evidence>
<evidence type="ECO:0000256" key="3">
    <source>
        <dbReference type="ARBA" id="ARBA00022692"/>
    </source>
</evidence>
<keyword evidence="4" id="KW-1133">Transmembrane helix</keyword>
<keyword evidence="5" id="KW-0472">Membrane</keyword>
<keyword evidence="6" id="KW-0325">Glycoprotein</keyword>
<comment type="subcellular location">
    <subcellularLocation>
        <location evidence="1">Membrane</location>
        <topology evidence="1">Multi-pass membrane protein</topology>
    </subcellularLocation>
</comment>
<dbReference type="EnsemblMetazoa" id="SMAR001254-RA">
    <property type="protein sequence ID" value="SMAR001254-PA"/>
    <property type="gene ID" value="SMAR001254"/>
</dbReference>
<dbReference type="AlphaFoldDB" id="T1IK19"/>
<evidence type="ECO:0000256" key="2">
    <source>
        <dbReference type="ARBA" id="ARBA00005585"/>
    </source>
</evidence>
<reference evidence="7" key="2">
    <citation type="submission" date="2015-02" db="UniProtKB">
        <authorList>
            <consortium name="EnsemblMetazoa"/>
        </authorList>
    </citation>
    <scope>IDENTIFICATION</scope>
</reference>
<reference evidence="8" key="1">
    <citation type="submission" date="2011-05" db="EMBL/GenBank/DDBJ databases">
        <authorList>
            <person name="Richards S.R."/>
            <person name="Qu J."/>
            <person name="Jiang H."/>
            <person name="Jhangiani S.N."/>
            <person name="Agravi P."/>
            <person name="Goodspeed R."/>
            <person name="Gross S."/>
            <person name="Mandapat C."/>
            <person name="Jackson L."/>
            <person name="Mathew T."/>
            <person name="Pu L."/>
            <person name="Thornton R."/>
            <person name="Saada N."/>
            <person name="Wilczek-Boney K.B."/>
            <person name="Lee S."/>
            <person name="Kovar C."/>
            <person name="Wu Y."/>
            <person name="Scherer S.E."/>
            <person name="Worley K.C."/>
            <person name="Muzny D.M."/>
            <person name="Gibbs R."/>
        </authorList>
    </citation>
    <scope>NUCLEOTIDE SEQUENCE</scope>
    <source>
        <strain evidence="8">Brora</strain>
    </source>
</reference>
<dbReference type="GO" id="GO:0045879">
    <property type="term" value="P:negative regulation of smoothened signaling pathway"/>
    <property type="evidence" value="ECO:0007669"/>
    <property type="project" value="TreeGrafter"/>
</dbReference>
<evidence type="ECO:0000313" key="8">
    <source>
        <dbReference type="Proteomes" id="UP000014500"/>
    </source>
</evidence>
<dbReference type="STRING" id="126957.T1IK19"/>
<name>T1IK19_STRMM</name>
<keyword evidence="3" id="KW-0812">Transmembrane</keyword>
<evidence type="ECO:0000313" key="7">
    <source>
        <dbReference type="EnsemblMetazoa" id="SMAR001254-PA"/>
    </source>
</evidence>
<sequence>MTDYSLRKFLSSDVVIESPVYDLLSRRARSKWLKLALPELLDVSTELNGGCKGVAARYMHWPEELIVGGVKKNRTGHIMRAKAIQTIIPLMGERQMHEFWKDNYKVHNLNWNEEKAKEIIETWQRKFASEVQKHVAVSNLTKHQRITVFSTTSLSDILRDFSEINVFK</sequence>
<organism evidence="7 8">
    <name type="scientific">Strigamia maritima</name>
    <name type="common">European centipede</name>
    <name type="synonym">Geophilus maritimus</name>
    <dbReference type="NCBI Taxonomy" id="126957"/>
    <lineage>
        <taxon>Eukaryota</taxon>
        <taxon>Metazoa</taxon>
        <taxon>Ecdysozoa</taxon>
        <taxon>Arthropoda</taxon>
        <taxon>Myriapoda</taxon>
        <taxon>Chilopoda</taxon>
        <taxon>Pleurostigmophora</taxon>
        <taxon>Geophilomorpha</taxon>
        <taxon>Linotaeniidae</taxon>
        <taxon>Strigamia</taxon>
    </lineage>
</organism>
<dbReference type="Proteomes" id="UP000014500">
    <property type="component" value="Unassembled WGS sequence"/>
</dbReference>
<dbReference type="GO" id="GO:0008158">
    <property type="term" value="F:hedgehog receptor activity"/>
    <property type="evidence" value="ECO:0007669"/>
    <property type="project" value="TreeGrafter"/>
</dbReference>